<protein>
    <submittedName>
        <fullName evidence="1">Biopolymer transporter ExbD</fullName>
    </submittedName>
</protein>
<keyword evidence="2" id="KW-1185">Reference proteome</keyword>
<evidence type="ECO:0000313" key="2">
    <source>
        <dbReference type="Proteomes" id="UP000308886"/>
    </source>
</evidence>
<dbReference type="Proteomes" id="UP000308886">
    <property type="component" value="Unassembled WGS sequence"/>
</dbReference>
<proteinExistence type="predicted"/>
<dbReference type="EMBL" id="SRZC01000003">
    <property type="protein sequence ID" value="TGX83549.1"/>
    <property type="molecule type" value="Genomic_DNA"/>
</dbReference>
<comment type="caution">
    <text evidence="1">The sequence shown here is derived from an EMBL/GenBank/DDBJ whole genome shotgun (WGS) entry which is preliminary data.</text>
</comment>
<reference evidence="1" key="1">
    <citation type="submission" date="2019-04" db="EMBL/GenBank/DDBJ databases">
        <title>Microbes associate with the intestines of laboratory mice.</title>
        <authorList>
            <person name="Navarre W."/>
            <person name="Wong E."/>
            <person name="Huang K."/>
            <person name="Tropini C."/>
            <person name="Ng K."/>
            <person name="Yu B."/>
        </authorList>
    </citation>
    <scope>NUCLEOTIDE SEQUENCE</scope>
    <source>
        <strain evidence="1">NM73_A23</strain>
    </source>
</reference>
<gene>
    <name evidence="1" type="ORF">E5358_02575</name>
</gene>
<evidence type="ECO:0000313" key="1">
    <source>
        <dbReference type="EMBL" id="TGX83549.1"/>
    </source>
</evidence>
<name>A0AC61QT45_9BACT</name>
<organism evidence="1 2">
    <name type="scientific">Palleniella muris</name>
    <dbReference type="NCBI Taxonomy" id="3038145"/>
    <lineage>
        <taxon>Bacteria</taxon>
        <taxon>Pseudomonadati</taxon>
        <taxon>Bacteroidota</taxon>
        <taxon>Bacteroidia</taxon>
        <taxon>Bacteroidales</taxon>
        <taxon>Prevotellaceae</taxon>
        <taxon>Palleniella</taxon>
    </lineage>
</organism>
<accession>A0AC61QT45</accession>
<sequence>MFRKRDRKIPTLNTSALPDLIFTILFFFMIVTHMRQTDVKVRLESPQGTQLQKLQKKYATAYIYIGKDKNDDVKVQFNNEIVDFNQLTEYAGKQREALPIEEQQYFTVSIKADRDIPLGVLAQVKKALREAHALKINYSATEITESQQKEENK</sequence>